<dbReference type="PROSITE" id="PS50889">
    <property type="entry name" value="S4"/>
    <property type="match status" value="1"/>
</dbReference>
<dbReference type="InterPro" id="IPR020094">
    <property type="entry name" value="TruA/RsuA/RluB/E/F_N"/>
</dbReference>
<reference evidence="7" key="1">
    <citation type="submission" date="2009-04" db="EMBL/GenBank/DDBJ databases">
        <authorList>
            <person name="Weinstock G."/>
            <person name="Sodergren E."/>
            <person name="Clifton S."/>
            <person name="Fulton L."/>
            <person name="Fulton B."/>
            <person name="Courtney L."/>
            <person name="Fronick C."/>
            <person name="Harrison M."/>
            <person name="Strong C."/>
            <person name="Farmer C."/>
            <person name="Delahaunty K."/>
            <person name="Markovic C."/>
            <person name="Hall O."/>
            <person name="Minx P."/>
            <person name="Tomlinson C."/>
            <person name="Mitreva M."/>
            <person name="Nelson J."/>
            <person name="Hou S."/>
            <person name="Wollam A."/>
            <person name="Pepin K.H."/>
            <person name="Johnson M."/>
            <person name="Bhonagiri V."/>
            <person name="Nash W.E."/>
            <person name="Warren W."/>
            <person name="Chinwalla A."/>
            <person name="Mardis E.R."/>
            <person name="Wilson R.K."/>
        </authorList>
    </citation>
    <scope>NUCLEOTIDE SEQUENCE [LARGE SCALE GENOMIC DNA]</scope>
    <source>
        <strain evidence="7">DSM 14600</strain>
    </source>
</reference>
<dbReference type="InterPro" id="IPR006145">
    <property type="entry name" value="PsdUridine_synth_RsuA/RluA"/>
</dbReference>
<dbReference type="PANTHER" id="PTHR47683:SF2">
    <property type="entry name" value="RNA-BINDING S4 DOMAIN-CONTAINING PROTEIN"/>
    <property type="match status" value="1"/>
</dbReference>
<dbReference type="PANTHER" id="PTHR47683">
    <property type="entry name" value="PSEUDOURIDINE SYNTHASE FAMILY PROTEIN-RELATED"/>
    <property type="match status" value="1"/>
</dbReference>
<dbReference type="PROSITE" id="PS01149">
    <property type="entry name" value="PSI_RSU"/>
    <property type="match status" value="1"/>
</dbReference>
<dbReference type="InterPro" id="IPR042092">
    <property type="entry name" value="PsdUridine_s_RsuA/RluB/E/F_cat"/>
</dbReference>
<evidence type="ECO:0000256" key="2">
    <source>
        <dbReference type="ARBA" id="ARBA00023235"/>
    </source>
</evidence>
<dbReference type="SUPFAM" id="SSF55174">
    <property type="entry name" value="Alpha-L RNA-binding motif"/>
    <property type="match status" value="1"/>
</dbReference>
<name>C4G8W3_9FIRM</name>
<dbReference type="Gene3D" id="3.30.70.580">
    <property type="entry name" value="Pseudouridine synthase I, catalytic domain, N-terminal subdomain"/>
    <property type="match status" value="1"/>
</dbReference>
<dbReference type="InterPro" id="IPR020103">
    <property type="entry name" value="PsdUridine_synth_cat_dom_sf"/>
</dbReference>
<feature type="region of interest" description="Disordered" evidence="5">
    <location>
        <begin position="1"/>
        <end position="22"/>
    </location>
</feature>
<comment type="similarity">
    <text evidence="1 4">Belongs to the pseudouridine synthase RsuA family.</text>
</comment>
<evidence type="ECO:0000313" key="7">
    <source>
        <dbReference type="EMBL" id="EEP29060.1"/>
    </source>
</evidence>
<dbReference type="AlphaFoldDB" id="C4G8W3"/>
<dbReference type="CDD" id="cd00165">
    <property type="entry name" value="S4"/>
    <property type="match status" value="1"/>
</dbReference>
<dbReference type="FunFam" id="3.10.290.10:FF:000003">
    <property type="entry name" value="Pseudouridine synthase"/>
    <property type="match status" value="1"/>
</dbReference>
<dbReference type="NCBIfam" id="TIGR00093">
    <property type="entry name" value="pseudouridine synthase"/>
    <property type="match status" value="1"/>
</dbReference>
<dbReference type="HOGENOM" id="CLU_024979_1_2_9"/>
<dbReference type="Pfam" id="PF00849">
    <property type="entry name" value="PseudoU_synth_2"/>
    <property type="match status" value="1"/>
</dbReference>
<dbReference type="InterPro" id="IPR018496">
    <property type="entry name" value="PsdUridine_synth_RsuA/RluB_CS"/>
</dbReference>
<dbReference type="EC" id="5.4.99.-" evidence="4"/>
<organism evidence="7 8">
    <name type="scientific">Shuttleworthella satelles DSM 14600</name>
    <dbReference type="NCBI Taxonomy" id="626523"/>
    <lineage>
        <taxon>Bacteria</taxon>
        <taxon>Bacillati</taxon>
        <taxon>Bacillota</taxon>
        <taxon>Clostridia</taxon>
        <taxon>Lachnospirales</taxon>
        <taxon>Lachnospiraceae</taxon>
        <taxon>Shuttleworthella</taxon>
    </lineage>
</organism>
<gene>
    <name evidence="7" type="ORF">GCWU000342_00410</name>
</gene>
<dbReference type="RefSeq" id="WP_006905448.1">
    <property type="nucleotide sequence ID" value="NZ_GG665866.1"/>
</dbReference>
<comment type="caution">
    <text evidence="7">The sequence shown here is derived from an EMBL/GenBank/DDBJ whole genome shotgun (WGS) entry which is preliminary data.</text>
</comment>
<dbReference type="InterPro" id="IPR050343">
    <property type="entry name" value="RsuA_PseudoU_synthase"/>
</dbReference>
<dbReference type="EMBL" id="ACIP02000001">
    <property type="protein sequence ID" value="EEP29060.1"/>
    <property type="molecule type" value="Genomic_DNA"/>
</dbReference>
<dbReference type="Proteomes" id="UP000003494">
    <property type="component" value="Unassembled WGS sequence"/>
</dbReference>
<evidence type="ECO:0000256" key="1">
    <source>
        <dbReference type="ARBA" id="ARBA00008348"/>
    </source>
</evidence>
<accession>C4G8W3</accession>
<evidence type="ECO:0000259" key="6">
    <source>
        <dbReference type="SMART" id="SM00363"/>
    </source>
</evidence>
<dbReference type="Gene3D" id="3.10.290.10">
    <property type="entry name" value="RNA-binding S4 domain"/>
    <property type="match status" value="1"/>
</dbReference>
<dbReference type="InterPro" id="IPR036986">
    <property type="entry name" value="S4_RNA-bd_sf"/>
</dbReference>
<dbReference type="GO" id="GO:0120159">
    <property type="term" value="F:rRNA pseudouridine synthase activity"/>
    <property type="evidence" value="ECO:0007669"/>
    <property type="project" value="UniProtKB-ARBA"/>
</dbReference>
<keyword evidence="3" id="KW-0694">RNA-binding</keyword>
<dbReference type="SMART" id="SM00363">
    <property type="entry name" value="S4"/>
    <property type="match status" value="1"/>
</dbReference>
<evidence type="ECO:0000256" key="3">
    <source>
        <dbReference type="PROSITE-ProRule" id="PRU00182"/>
    </source>
</evidence>
<keyword evidence="2 4" id="KW-0413">Isomerase</keyword>
<dbReference type="SUPFAM" id="SSF55120">
    <property type="entry name" value="Pseudouridine synthase"/>
    <property type="match status" value="1"/>
</dbReference>
<dbReference type="Gene3D" id="3.30.70.1560">
    <property type="entry name" value="Alpha-L RNA-binding motif"/>
    <property type="match status" value="1"/>
</dbReference>
<keyword evidence="8" id="KW-1185">Reference proteome</keyword>
<proteinExistence type="inferred from homology"/>
<dbReference type="GO" id="GO:0003723">
    <property type="term" value="F:RNA binding"/>
    <property type="evidence" value="ECO:0007669"/>
    <property type="project" value="UniProtKB-KW"/>
</dbReference>
<dbReference type="STRING" id="626523.GCWU000342_00410"/>
<feature type="compositionally biased region" description="Basic and acidic residues" evidence="5">
    <location>
        <begin position="1"/>
        <end position="16"/>
    </location>
</feature>
<sequence>MTSEEKRPGAKDRIPEQADPASGQRLNKFLTNAGVCSRREADHRIRAGQVTIDGQTAELGQRVLPGQRVAVNGRIIEGKEEEIILLFHKPRGIVCTAEKREKNNIVDFIGYPSRVYPVGRLDKESRGLILMTNQGDIVNRMMRAANRHEKEYQVTVNRGISETFVRRMRAGIYLKELGETTRPCQIHQTGDRTFTIILTQGLNRQIRRMCHTLGYEVTDLLRVRIMNLRLDGIPEGEYRKIGRREREELNRLLAASPSISRYIRS</sequence>
<dbReference type="GO" id="GO:0000455">
    <property type="term" value="P:enzyme-directed rRNA pseudouridine synthesis"/>
    <property type="evidence" value="ECO:0007669"/>
    <property type="project" value="UniProtKB-ARBA"/>
</dbReference>
<evidence type="ECO:0000256" key="5">
    <source>
        <dbReference type="SAM" id="MobiDB-lite"/>
    </source>
</evidence>
<protein>
    <recommendedName>
        <fullName evidence="4">Pseudouridine synthase</fullName>
        <ecNumber evidence="4">5.4.99.-</ecNumber>
    </recommendedName>
</protein>
<dbReference type="Pfam" id="PF01479">
    <property type="entry name" value="S4"/>
    <property type="match status" value="1"/>
</dbReference>
<dbReference type="InterPro" id="IPR000748">
    <property type="entry name" value="PsdUridine_synth_RsuA/RluB/E/F"/>
</dbReference>
<feature type="domain" description="RNA-binding S4" evidence="6">
    <location>
        <begin position="24"/>
        <end position="84"/>
    </location>
</feature>
<evidence type="ECO:0000313" key="8">
    <source>
        <dbReference type="Proteomes" id="UP000003494"/>
    </source>
</evidence>
<dbReference type="InterPro" id="IPR002942">
    <property type="entry name" value="S4_RNA-bd"/>
</dbReference>
<dbReference type="eggNOG" id="COG1187">
    <property type="taxonomic scope" value="Bacteria"/>
</dbReference>
<evidence type="ECO:0000256" key="4">
    <source>
        <dbReference type="RuleBase" id="RU003887"/>
    </source>
</evidence>